<evidence type="ECO:0000313" key="2">
    <source>
        <dbReference type="EMBL" id="AAX80823.1"/>
    </source>
</evidence>
<dbReference type="EMBL" id="AC087606">
    <property type="protein sequence ID" value="AAX80823.1"/>
    <property type="molecule type" value="Genomic_DNA"/>
</dbReference>
<reference evidence="2" key="1">
    <citation type="submission" date="2001-01" db="EMBL/GenBank/DDBJ databases">
        <authorList>
            <person name="Ghedin E."/>
            <person name="Blandin G."/>
            <person name="Bartholomeu D."/>
            <person name="Caler E."/>
            <person name="Haas B."/>
            <person name="Hannick L."/>
            <person name="Shallom J."/>
            <person name="Hou L."/>
            <person name="Djikeng A."/>
            <person name="Feldblyum T."/>
            <person name="Hostetler J."/>
            <person name="Johnson J."/>
            <person name="Jones K."/>
            <person name="Koo H.L."/>
            <person name="Larkin C."/>
            <person name="Pai G."/>
            <person name="Peterson J."/>
            <person name="Khalak H.G."/>
            <person name="Salzberg S."/>
            <person name="Simpson A.J."/>
            <person name="Tallon L."/>
            <person name="Van Aken S."/>
            <person name="Wanless D."/>
            <person name="White O."/>
            <person name="Wortman J."/>
            <person name="Fraser C.M."/>
            <person name="El-Sayed N.M.A."/>
        </authorList>
    </citation>
    <scope>NUCLEOTIDE SEQUENCE</scope>
    <source>
        <strain evidence="2">GUTat10.1</strain>
    </source>
</reference>
<evidence type="ECO:0000256" key="1">
    <source>
        <dbReference type="SAM" id="MobiDB-lite"/>
    </source>
</evidence>
<feature type="region of interest" description="Disordered" evidence="1">
    <location>
        <begin position="1"/>
        <end position="34"/>
    </location>
</feature>
<name>Q582Z4_9TRYP</name>
<accession>Q582Z4</accession>
<feature type="compositionally biased region" description="Basic and acidic residues" evidence="1">
    <location>
        <begin position="1"/>
        <end position="11"/>
    </location>
</feature>
<sequence length="34" mass="3573">MTKERKGDGKGRLAGGGEEGEKKTQNKPNGANTQ</sequence>
<reference evidence="2" key="2">
    <citation type="submission" date="2001-01" db="EMBL/GenBank/DDBJ databases">
        <authorList>
            <person name="El-Sayed N.M."/>
            <person name="Khalak H."/>
            <person name="Adams M.D."/>
        </authorList>
    </citation>
    <scope>NUCLEOTIDE SEQUENCE</scope>
    <source>
        <strain evidence="2">GUTat10.1</strain>
    </source>
</reference>
<reference evidence="2" key="3">
    <citation type="submission" date="2005-04" db="EMBL/GenBank/DDBJ databases">
        <authorList>
            <person name="Haas B."/>
            <person name="Blandin G."/>
            <person name="El-Sayed N."/>
        </authorList>
    </citation>
    <scope>NUCLEOTIDE SEQUENCE</scope>
    <source>
        <strain evidence="2">GUTat10.1</strain>
    </source>
</reference>
<protein>
    <submittedName>
        <fullName evidence="2">Uncharacterized protein</fullName>
    </submittedName>
</protein>
<organism evidence="2">
    <name type="scientific">Trypanosoma brucei</name>
    <dbReference type="NCBI Taxonomy" id="5691"/>
    <lineage>
        <taxon>Eukaryota</taxon>
        <taxon>Discoba</taxon>
        <taxon>Euglenozoa</taxon>
        <taxon>Kinetoplastea</taxon>
        <taxon>Metakinetoplastina</taxon>
        <taxon>Trypanosomatida</taxon>
        <taxon>Trypanosomatidae</taxon>
        <taxon>Trypanosoma</taxon>
    </lineage>
</organism>
<proteinExistence type="predicted"/>
<gene>
    <name evidence="2" type="ORF">Tb04.4J6.320</name>
</gene>
<dbReference type="AlphaFoldDB" id="Q582Z4"/>